<feature type="transmembrane region" description="Helical" evidence="5">
    <location>
        <begin position="84"/>
        <end position="109"/>
    </location>
</feature>
<name>C7YUV6_FUSV7</name>
<protein>
    <recommendedName>
        <fullName evidence="8">Amino acid permease/ SLC12A domain-containing protein</fullName>
    </recommendedName>
</protein>
<evidence type="ECO:0008006" key="8">
    <source>
        <dbReference type="Google" id="ProtNLM"/>
    </source>
</evidence>
<dbReference type="PANTHER" id="PTHR11785">
    <property type="entry name" value="AMINO ACID TRANSPORTER"/>
    <property type="match status" value="1"/>
</dbReference>
<keyword evidence="4 5" id="KW-0472">Membrane</keyword>
<dbReference type="InterPro" id="IPR002293">
    <property type="entry name" value="AA/rel_permease1"/>
</dbReference>
<dbReference type="PANTHER" id="PTHR11785:SF353">
    <property type="entry name" value="METHIONINE TRANSPORTER (EUROFUNG)"/>
    <property type="match status" value="1"/>
</dbReference>
<dbReference type="RefSeq" id="XP_003050586.1">
    <property type="nucleotide sequence ID" value="XM_003050540.1"/>
</dbReference>
<feature type="transmembrane region" description="Helical" evidence="5">
    <location>
        <begin position="174"/>
        <end position="193"/>
    </location>
</feature>
<dbReference type="GeneID" id="9674974"/>
<dbReference type="OrthoDB" id="10494698at2759"/>
<proteinExistence type="predicted"/>
<dbReference type="InParanoid" id="C7YUV6"/>
<dbReference type="Proteomes" id="UP000005206">
    <property type="component" value="Chromosome 9"/>
</dbReference>
<evidence type="ECO:0000256" key="2">
    <source>
        <dbReference type="ARBA" id="ARBA00022692"/>
    </source>
</evidence>
<dbReference type="HOGENOM" id="CLU_1205066_0_0_1"/>
<dbReference type="KEGG" id="nhe:NECHADRAFT_85055"/>
<dbReference type="InterPro" id="IPR050598">
    <property type="entry name" value="AminoAcid_Transporter"/>
</dbReference>
<dbReference type="eggNOG" id="KOG1287">
    <property type="taxonomic scope" value="Eukaryota"/>
</dbReference>
<evidence type="ECO:0000256" key="1">
    <source>
        <dbReference type="ARBA" id="ARBA00004141"/>
    </source>
</evidence>
<keyword evidence="2 5" id="KW-0812">Transmembrane</keyword>
<dbReference type="EMBL" id="GG698900">
    <property type="protein sequence ID" value="EEU44873.1"/>
    <property type="molecule type" value="Genomic_DNA"/>
</dbReference>
<comment type="subcellular location">
    <subcellularLocation>
        <location evidence="1">Membrane</location>
        <topology evidence="1">Multi-pass membrane protein</topology>
    </subcellularLocation>
</comment>
<evidence type="ECO:0000256" key="5">
    <source>
        <dbReference type="SAM" id="Phobius"/>
    </source>
</evidence>
<dbReference type="VEuPathDB" id="FungiDB:NECHADRAFT_85055"/>
<gene>
    <name evidence="6" type="ORF">NECHADRAFT_85055</name>
</gene>
<dbReference type="GO" id="GO:0016020">
    <property type="term" value="C:membrane"/>
    <property type="evidence" value="ECO:0007669"/>
    <property type="project" value="UniProtKB-SubCell"/>
</dbReference>
<keyword evidence="7" id="KW-1185">Reference proteome</keyword>
<evidence type="ECO:0000256" key="3">
    <source>
        <dbReference type="ARBA" id="ARBA00022989"/>
    </source>
</evidence>
<organism evidence="6 7">
    <name type="scientific">Fusarium vanettenii (strain ATCC MYA-4622 / CBS 123669 / FGSC 9596 / NRRL 45880 / 77-13-4)</name>
    <name type="common">Fusarium solani subsp. pisi</name>
    <dbReference type="NCBI Taxonomy" id="660122"/>
    <lineage>
        <taxon>Eukaryota</taxon>
        <taxon>Fungi</taxon>
        <taxon>Dikarya</taxon>
        <taxon>Ascomycota</taxon>
        <taxon>Pezizomycotina</taxon>
        <taxon>Sordariomycetes</taxon>
        <taxon>Hypocreomycetidae</taxon>
        <taxon>Hypocreales</taxon>
        <taxon>Nectriaceae</taxon>
        <taxon>Fusarium</taxon>
        <taxon>Fusarium solani species complex</taxon>
        <taxon>Fusarium vanettenii</taxon>
    </lineage>
</organism>
<reference evidence="6 7" key="1">
    <citation type="journal article" date="2009" name="PLoS Genet.">
        <title>The genome of Nectria haematococca: contribution of supernumerary chromosomes to gene expansion.</title>
        <authorList>
            <person name="Coleman J.J."/>
            <person name="Rounsley S.D."/>
            <person name="Rodriguez-Carres M."/>
            <person name="Kuo A."/>
            <person name="Wasmann C.C."/>
            <person name="Grimwood J."/>
            <person name="Schmutz J."/>
            <person name="Taga M."/>
            <person name="White G.J."/>
            <person name="Zhou S."/>
            <person name="Schwartz D.C."/>
            <person name="Freitag M."/>
            <person name="Ma L.J."/>
            <person name="Danchin E.G."/>
            <person name="Henrissat B."/>
            <person name="Coutinho P.M."/>
            <person name="Nelson D.R."/>
            <person name="Straney D."/>
            <person name="Napoli C.A."/>
            <person name="Barker B.M."/>
            <person name="Gribskov M."/>
            <person name="Rep M."/>
            <person name="Kroken S."/>
            <person name="Molnar I."/>
            <person name="Rensing C."/>
            <person name="Kennell J.C."/>
            <person name="Zamora J."/>
            <person name="Farman M.L."/>
            <person name="Selker E.U."/>
            <person name="Salamov A."/>
            <person name="Shapiro H."/>
            <person name="Pangilinan J."/>
            <person name="Lindquist E."/>
            <person name="Lamers C."/>
            <person name="Grigoriev I.V."/>
            <person name="Geiser D.M."/>
            <person name="Covert S.F."/>
            <person name="Temporini E."/>
            <person name="Vanetten H.D."/>
        </authorList>
    </citation>
    <scope>NUCLEOTIDE SEQUENCE [LARGE SCALE GENOMIC DNA]</scope>
    <source>
        <strain evidence="7">ATCC MYA-4622 / CBS 123669 / FGSC 9596 / NRRL 45880 / 77-13-4</strain>
    </source>
</reference>
<dbReference type="GO" id="GO:0015179">
    <property type="term" value="F:L-amino acid transmembrane transporter activity"/>
    <property type="evidence" value="ECO:0007669"/>
    <property type="project" value="TreeGrafter"/>
</dbReference>
<dbReference type="AlphaFoldDB" id="C7YUV6"/>
<evidence type="ECO:0000313" key="7">
    <source>
        <dbReference type="Proteomes" id="UP000005206"/>
    </source>
</evidence>
<evidence type="ECO:0000256" key="4">
    <source>
        <dbReference type="ARBA" id="ARBA00023136"/>
    </source>
</evidence>
<keyword evidence="3 5" id="KW-1133">Transmembrane helix</keyword>
<sequence>MTNNFQDTMGWNCPGDDQTCHCGKFDMVLKCANDLPNELDGHSWLAMPGGCLSRRQLGGQIRGAAIAAYSLATIFVVANNKWPLWASNFIGALKLLTLVLISITGLVVLSGNVNSVLNPTANFHNVFEDITPKGNDLGSATVSIVFSSAVYSNAFNVVNEIKNPIPTLNKNTSMALLVVIIFYIFYSIAYFAVVPKGEFKEASEISVSIFFTKLFDEGRTGSNVPISWSC</sequence>
<accession>C7YUV6</accession>
<dbReference type="Gene3D" id="1.20.1740.10">
    <property type="entry name" value="Amino acid/polyamine transporter I"/>
    <property type="match status" value="1"/>
</dbReference>
<evidence type="ECO:0000313" key="6">
    <source>
        <dbReference type="EMBL" id="EEU44873.1"/>
    </source>
</evidence>
<dbReference type="Pfam" id="PF13520">
    <property type="entry name" value="AA_permease_2"/>
    <property type="match status" value="1"/>
</dbReference>